<dbReference type="Pfam" id="PF07690">
    <property type="entry name" value="MFS_1"/>
    <property type="match status" value="1"/>
</dbReference>
<dbReference type="eggNOG" id="KOG0255">
    <property type="taxonomic scope" value="Eukaryota"/>
</dbReference>
<feature type="transmembrane region" description="Helical" evidence="6">
    <location>
        <begin position="219"/>
        <end position="240"/>
    </location>
</feature>
<dbReference type="OMA" id="TAPTFWT"/>
<evidence type="ECO:0000256" key="5">
    <source>
        <dbReference type="SAM" id="MobiDB-lite"/>
    </source>
</evidence>
<feature type="region of interest" description="Disordered" evidence="5">
    <location>
        <begin position="1"/>
        <end position="35"/>
    </location>
</feature>
<dbReference type="STRING" id="644358.A0A0C4DQC9"/>
<sequence>MGWGILEPRDGGEPLGTVRLGEEDNNAFSGDQQGLKKRGDIVLQPQPSDDPNDPLNWSLAWKYAHFFVIAFGAAGTNALATMVTPGIVPMVEKFKTTEADISSWILTAPSFWTSLAGFFVVSGADVWGRRPFYLFGIAFLAIFNYMGYLANDFISFTIARTLAGFAGAPLFQLSTATLADVFFVHERGTLIALSTLAINSGGQIAQIVSGFIIDSMGVSVSFGFIAIVFAALFPVAYFVLLESAYFTPRVSSGFKKGGGGYDPEDDAYPAAKEGLEVPAKRTYGQNLAVFRGRISDMGYWRGVVKPLGMITSPIVAYSALLSTQLLFLLAGVPTLVTLILGAPPYSLSPSAIGLTNLPLFGVALVGGPAMGWISDAMTRYMARTNSNAGVAEPEFRLVMLAFTVPITAVGLMGLAQAVSEAQPLPWLLVWNSITNLGTLGTTQLSVVYVIDCYPKQSAQAFITVNGIAALVSFAGTGPVVGALTTLGPKPVLGALAGATVFMAVLAIPMYIWGKRMRSWYGKAAWAQKFLTA</sequence>
<proteinExistence type="predicted"/>
<feature type="transmembrane region" description="Helical" evidence="6">
    <location>
        <begin position="427"/>
        <end position="450"/>
    </location>
</feature>
<keyword evidence="2 6" id="KW-0812">Transmembrane</keyword>
<feature type="transmembrane region" description="Helical" evidence="6">
    <location>
        <begin position="66"/>
        <end position="89"/>
    </location>
</feature>
<feature type="transmembrane region" description="Helical" evidence="6">
    <location>
        <begin position="162"/>
        <end position="183"/>
    </location>
</feature>
<feature type="transmembrane region" description="Helical" evidence="6">
    <location>
        <begin position="395"/>
        <end position="415"/>
    </location>
</feature>
<name>A0A0C4DQC9_MAGP6</name>
<dbReference type="AlphaFoldDB" id="A0A0C4DQC9"/>
<evidence type="ECO:0000256" key="2">
    <source>
        <dbReference type="ARBA" id="ARBA00022692"/>
    </source>
</evidence>
<feature type="transmembrane region" description="Helical" evidence="6">
    <location>
        <begin position="462"/>
        <end position="485"/>
    </location>
</feature>
<dbReference type="EMBL" id="ADBL01000526">
    <property type="status" value="NOT_ANNOTATED_CDS"/>
    <property type="molecule type" value="Genomic_DNA"/>
</dbReference>
<evidence type="ECO:0000256" key="1">
    <source>
        <dbReference type="ARBA" id="ARBA00004141"/>
    </source>
</evidence>
<reference evidence="9" key="4">
    <citation type="journal article" date="2015" name="G3 (Bethesda)">
        <title>Genome sequences of three phytopathogenic species of the Magnaporthaceae family of fungi.</title>
        <authorList>
            <person name="Okagaki L.H."/>
            <person name="Nunes C.C."/>
            <person name="Sailsbery J."/>
            <person name="Clay B."/>
            <person name="Brown D."/>
            <person name="John T."/>
            <person name="Oh Y."/>
            <person name="Young N."/>
            <person name="Fitzgerald M."/>
            <person name="Haas B.J."/>
            <person name="Zeng Q."/>
            <person name="Young S."/>
            <person name="Adiconis X."/>
            <person name="Fan L."/>
            <person name="Levin J.Z."/>
            <person name="Mitchell T.K."/>
            <person name="Okubara P.A."/>
            <person name="Farman M.L."/>
            <person name="Kohn L.M."/>
            <person name="Birren B."/>
            <person name="Ma L.-J."/>
            <person name="Dean R.A."/>
        </authorList>
    </citation>
    <scope>NUCLEOTIDE SEQUENCE</scope>
    <source>
        <strain evidence="9">ATCC 64411 / 73-15</strain>
    </source>
</reference>
<evidence type="ECO:0000259" key="7">
    <source>
        <dbReference type="PROSITE" id="PS50850"/>
    </source>
</evidence>
<feature type="domain" description="Major facilitator superfamily (MFS) profile" evidence="7">
    <location>
        <begin position="65"/>
        <end position="517"/>
    </location>
</feature>
<organism evidence="9 10">
    <name type="scientific">Magnaporthiopsis poae (strain ATCC 64411 / 73-15)</name>
    <name type="common">Kentucky bluegrass fungus</name>
    <name type="synonym">Magnaporthe poae</name>
    <dbReference type="NCBI Taxonomy" id="644358"/>
    <lineage>
        <taxon>Eukaryota</taxon>
        <taxon>Fungi</taxon>
        <taxon>Dikarya</taxon>
        <taxon>Ascomycota</taxon>
        <taxon>Pezizomycotina</taxon>
        <taxon>Sordariomycetes</taxon>
        <taxon>Sordariomycetidae</taxon>
        <taxon>Magnaporthales</taxon>
        <taxon>Magnaporthaceae</taxon>
        <taxon>Magnaporthiopsis</taxon>
    </lineage>
</organism>
<evidence type="ECO:0000313" key="9">
    <source>
        <dbReference type="EnsemblFungi" id="MAPG_02068T0"/>
    </source>
</evidence>
<reference evidence="10" key="1">
    <citation type="submission" date="2010-05" db="EMBL/GenBank/DDBJ databases">
        <title>The genome sequence of Magnaporthe poae strain ATCC 64411.</title>
        <authorList>
            <person name="Ma L.-J."/>
            <person name="Dead R."/>
            <person name="Young S."/>
            <person name="Zeng Q."/>
            <person name="Koehrsen M."/>
            <person name="Alvarado L."/>
            <person name="Berlin A."/>
            <person name="Chapman S.B."/>
            <person name="Chen Z."/>
            <person name="Freedman E."/>
            <person name="Gellesch M."/>
            <person name="Goldberg J."/>
            <person name="Griggs A."/>
            <person name="Gujja S."/>
            <person name="Heilman E.R."/>
            <person name="Heiman D."/>
            <person name="Hepburn T."/>
            <person name="Howarth C."/>
            <person name="Jen D."/>
            <person name="Larson L."/>
            <person name="Mehta T."/>
            <person name="Neiman D."/>
            <person name="Pearson M."/>
            <person name="Roberts A."/>
            <person name="Saif S."/>
            <person name="Shea T."/>
            <person name="Shenoy N."/>
            <person name="Sisk P."/>
            <person name="Stolte C."/>
            <person name="Sykes S."/>
            <person name="Walk T."/>
            <person name="White J."/>
            <person name="Yandava C."/>
            <person name="Haas B."/>
            <person name="Nusbaum C."/>
            <person name="Birren B."/>
        </authorList>
    </citation>
    <scope>NUCLEOTIDE SEQUENCE [LARGE SCALE GENOMIC DNA]</scope>
    <source>
        <strain evidence="10">ATCC 64411 / 73-15</strain>
    </source>
</reference>
<dbReference type="InterPro" id="IPR020846">
    <property type="entry name" value="MFS_dom"/>
</dbReference>
<dbReference type="Proteomes" id="UP000011715">
    <property type="component" value="Unassembled WGS sequence"/>
</dbReference>
<accession>A0A0C4DQC9</accession>
<keyword evidence="4 6" id="KW-0472">Membrane</keyword>
<dbReference type="SUPFAM" id="SSF103473">
    <property type="entry name" value="MFS general substrate transporter"/>
    <property type="match status" value="1"/>
</dbReference>
<evidence type="ECO:0000256" key="4">
    <source>
        <dbReference type="ARBA" id="ARBA00023136"/>
    </source>
</evidence>
<dbReference type="PROSITE" id="PS50850">
    <property type="entry name" value="MFS"/>
    <property type="match status" value="1"/>
</dbReference>
<reference evidence="8" key="3">
    <citation type="submission" date="2011-03" db="EMBL/GenBank/DDBJ databases">
        <title>Annotation of Magnaporthe poae ATCC 64411.</title>
        <authorList>
            <person name="Ma L.-J."/>
            <person name="Dead R."/>
            <person name="Young S.K."/>
            <person name="Zeng Q."/>
            <person name="Gargeya S."/>
            <person name="Fitzgerald M."/>
            <person name="Haas B."/>
            <person name="Abouelleil A."/>
            <person name="Alvarado L."/>
            <person name="Arachchi H.M."/>
            <person name="Berlin A."/>
            <person name="Brown A."/>
            <person name="Chapman S.B."/>
            <person name="Chen Z."/>
            <person name="Dunbar C."/>
            <person name="Freedman E."/>
            <person name="Gearin G."/>
            <person name="Gellesch M."/>
            <person name="Goldberg J."/>
            <person name="Griggs A."/>
            <person name="Gujja S."/>
            <person name="Heiman D."/>
            <person name="Howarth C."/>
            <person name="Larson L."/>
            <person name="Lui A."/>
            <person name="MacDonald P.J.P."/>
            <person name="Mehta T."/>
            <person name="Montmayeur A."/>
            <person name="Murphy C."/>
            <person name="Neiman D."/>
            <person name="Pearson M."/>
            <person name="Priest M."/>
            <person name="Roberts A."/>
            <person name="Saif S."/>
            <person name="Shea T."/>
            <person name="Shenoy N."/>
            <person name="Sisk P."/>
            <person name="Stolte C."/>
            <person name="Sykes S."/>
            <person name="Yandava C."/>
            <person name="Wortman J."/>
            <person name="Nusbaum C."/>
            <person name="Birren B."/>
        </authorList>
    </citation>
    <scope>NUCLEOTIDE SEQUENCE</scope>
    <source>
        <strain evidence="8">ATCC 64411</strain>
    </source>
</reference>
<dbReference type="GO" id="GO:0022857">
    <property type="term" value="F:transmembrane transporter activity"/>
    <property type="evidence" value="ECO:0007669"/>
    <property type="project" value="InterPro"/>
</dbReference>
<reference evidence="8" key="2">
    <citation type="submission" date="2010-05" db="EMBL/GenBank/DDBJ databases">
        <title>The Genome Sequence of Magnaporthe poae strain ATCC 64411.</title>
        <authorList>
            <consortium name="The Broad Institute Genome Sequencing Platform"/>
            <consortium name="Broad Institute Genome Sequencing Center for Infectious Disease"/>
            <person name="Ma L.-J."/>
            <person name="Dead R."/>
            <person name="Young S."/>
            <person name="Zeng Q."/>
            <person name="Koehrsen M."/>
            <person name="Alvarado L."/>
            <person name="Berlin A."/>
            <person name="Chapman S.B."/>
            <person name="Chen Z."/>
            <person name="Freedman E."/>
            <person name="Gellesch M."/>
            <person name="Goldberg J."/>
            <person name="Griggs A."/>
            <person name="Gujja S."/>
            <person name="Heilman E.R."/>
            <person name="Heiman D."/>
            <person name="Hepburn T."/>
            <person name="Howarth C."/>
            <person name="Jen D."/>
            <person name="Larson L."/>
            <person name="Mehta T."/>
            <person name="Neiman D."/>
            <person name="Pearson M."/>
            <person name="Roberts A."/>
            <person name="Saif S."/>
            <person name="Shea T."/>
            <person name="Shenoy N."/>
            <person name="Sisk P."/>
            <person name="Stolte C."/>
            <person name="Sykes S."/>
            <person name="Walk T."/>
            <person name="White J."/>
            <person name="Yandava C."/>
            <person name="Haas B."/>
            <person name="Nusbaum C."/>
            <person name="Birren B."/>
        </authorList>
    </citation>
    <scope>NUCLEOTIDE SEQUENCE</scope>
    <source>
        <strain evidence="8">ATCC 64411</strain>
    </source>
</reference>
<dbReference type="InterPro" id="IPR036259">
    <property type="entry name" value="MFS_trans_sf"/>
</dbReference>
<feature type="transmembrane region" description="Helical" evidence="6">
    <location>
        <begin position="190"/>
        <end position="213"/>
    </location>
</feature>
<dbReference type="InterPro" id="IPR011701">
    <property type="entry name" value="MFS"/>
</dbReference>
<feature type="transmembrane region" description="Helical" evidence="6">
    <location>
        <begin position="352"/>
        <end position="374"/>
    </location>
</feature>
<keyword evidence="10" id="KW-1185">Reference proteome</keyword>
<keyword evidence="3 6" id="KW-1133">Transmembrane helix</keyword>
<feature type="transmembrane region" description="Helical" evidence="6">
    <location>
        <begin position="101"/>
        <end position="120"/>
    </location>
</feature>
<gene>
    <name evidence="8" type="ORF">MAPG_02068</name>
</gene>
<dbReference type="EMBL" id="GL876967">
    <property type="protein sequence ID" value="KLU83001.1"/>
    <property type="molecule type" value="Genomic_DNA"/>
</dbReference>
<dbReference type="GO" id="GO:0005886">
    <property type="term" value="C:plasma membrane"/>
    <property type="evidence" value="ECO:0007669"/>
    <property type="project" value="TreeGrafter"/>
</dbReference>
<dbReference type="PANTHER" id="PTHR23502:SF20">
    <property type="entry name" value="TRANSPORTER, PUTATIVE (AFU_ORTHOLOGUE AFUA_6G13880)-RELATED"/>
    <property type="match status" value="1"/>
</dbReference>
<evidence type="ECO:0000313" key="10">
    <source>
        <dbReference type="Proteomes" id="UP000011715"/>
    </source>
</evidence>
<evidence type="ECO:0000313" key="8">
    <source>
        <dbReference type="EMBL" id="KLU83001.1"/>
    </source>
</evidence>
<dbReference type="PANTHER" id="PTHR23502">
    <property type="entry name" value="MAJOR FACILITATOR SUPERFAMILY"/>
    <property type="match status" value="1"/>
</dbReference>
<feature type="transmembrane region" description="Helical" evidence="6">
    <location>
        <begin position="491"/>
        <end position="512"/>
    </location>
</feature>
<feature type="transmembrane region" description="Helical" evidence="6">
    <location>
        <begin position="132"/>
        <end position="150"/>
    </location>
</feature>
<dbReference type="Gene3D" id="1.20.1250.20">
    <property type="entry name" value="MFS general substrate transporter like domains"/>
    <property type="match status" value="2"/>
</dbReference>
<feature type="transmembrane region" description="Helical" evidence="6">
    <location>
        <begin position="314"/>
        <end position="340"/>
    </location>
</feature>
<evidence type="ECO:0000256" key="3">
    <source>
        <dbReference type="ARBA" id="ARBA00022989"/>
    </source>
</evidence>
<dbReference type="OrthoDB" id="2585655at2759"/>
<reference evidence="9" key="5">
    <citation type="submission" date="2015-06" db="UniProtKB">
        <authorList>
            <consortium name="EnsemblFungi"/>
        </authorList>
    </citation>
    <scope>IDENTIFICATION</scope>
    <source>
        <strain evidence="9">ATCC 64411</strain>
    </source>
</reference>
<dbReference type="VEuPathDB" id="FungiDB:MAPG_02068"/>
<evidence type="ECO:0000256" key="6">
    <source>
        <dbReference type="SAM" id="Phobius"/>
    </source>
</evidence>
<comment type="subcellular location">
    <subcellularLocation>
        <location evidence="1">Membrane</location>
        <topology evidence="1">Multi-pass membrane protein</topology>
    </subcellularLocation>
</comment>
<dbReference type="EnsemblFungi" id="MAPG_02068T0">
    <property type="protein sequence ID" value="MAPG_02068T0"/>
    <property type="gene ID" value="MAPG_02068"/>
</dbReference>
<protein>
    <recommendedName>
        <fullName evidence="7">Major facilitator superfamily (MFS) profile domain-containing protein</fullName>
    </recommendedName>
</protein>